<accession>A0A501W924</accession>
<dbReference type="AlphaFoldDB" id="A0A501W924"/>
<feature type="transmembrane region" description="Helical" evidence="1">
    <location>
        <begin position="34"/>
        <end position="56"/>
    </location>
</feature>
<keyword evidence="3" id="KW-1185">Reference proteome</keyword>
<gene>
    <name evidence="2" type="ORF">FJM65_01820</name>
</gene>
<evidence type="ECO:0000313" key="3">
    <source>
        <dbReference type="Proteomes" id="UP000316727"/>
    </source>
</evidence>
<comment type="caution">
    <text evidence="2">The sequence shown here is derived from an EMBL/GenBank/DDBJ whole genome shotgun (WGS) entry which is preliminary data.</text>
</comment>
<keyword evidence="1" id="KW-1133">Transmembrane helix</keyword>
<reference evidence="2 3" key="1">
    <citation type="submission" date="2019-06" db="EMBL/GenBank/DDBJ databases">
        <title>A novel bacterium of genus Pontibacter, isolated from marine sediment.</title>
        <authorList>
            <person name="Huang H."/>
            <person name="Mo K."/>
            <person name="Hu Y."/>
        </authorList>
    </citation>
    <scope>NUCLEOTIDE SEQUENCE [LARGE SCALE GENOMIC DNA]</scope>
    <source>
        <strain evidence="2 3">HB172049</strain>
    </source>
</reference>
<keyword evidence="1" id="KW-0812">Transmembrane</keyword>
<dbReference type="Proteomes" id="UP000316727">
    <property type="component" value="Unassembled WGS sequence"/>
</dbReference>
<organism evidence="2 3">
    <name type="scientific">Pontibacter mangrovi</name>
    <dbReference type="NCBI Taxonomy" id="2589816"/>
    <lineage>
        <taxon>Bacteria</taxon>
        <taxon>Pseudomonadati</taxon>
        <taxon>Bacteroidota</taxon>
        <taxon>Cytophagia</taxon>
        <taxon>Cytophagales</taxon>
        <taxon>Hymenobacteraceae</taxon>
        <taxon>Pontibacter</taxon>
    </lineage>
</organism>
<evidence type="ECO:0000256" key="1">
    <source>
        <dbReference type="SAM" id="Phobius"/>
    </source>
</evidence>
<dbReference type="OrthoDB" id="1255331at2"/>
<name>A0A501W924_9BACT</name>
<proteinExistence type="predicted"/>
<sequence>MKIFYKVLGLLIIDVVLIWFWVKKMDPDPSVSIGVLLFVPFVFTLNLIIAAILFLIKRREYVNLFLINSIASSIIMFYLFGEGIKRHQRNRLESWEFVKADTTFQIIRWKKENEFSMSYSTDPGSSTGFLDGKCEKENEGFTLSTDSTLYRIKDNYLIGFRKANDRIKLKKIIE</sequence>
<evidence type="ECO:0000313" key="2">
    <source>
        <dbReference type="EMBL" id="TPE46109.1"/>
    </source>
</evidence>
<dbReference type="RefSeq" id="WP_140618807.1">
    <property type="nucleotide sequence ID" value="NZ_VFRQ01000001.1"/>
</dbReference>
<feature type="transmembrane region" description="Helical" evidence="1">
    <location>
        <begin position="6"/>
        <end position="22"/>
    </location>
</feature>
<dbReference type="EMBL" id="VFRQ01000001">
    <property type="protein sequence ID" value="TPE46109.1"/>
    <property type="molecule type" value="Genomic_DNA"/>
</dbReference>
<feature type="transmembrane region" description="Helical" evidence="1">
    <location>
        <begin position="62"/>
        <end position="81"/>
    </location>
</feature>
<keyword evidence="1" id="KW-0472">Membrane</keyword>
<protein>
    <submittedName>
        <fullName evidence="2">Uncharacterized protein</fullName>
    </submittedName>
</protein>